<accession>A0A220ML44</accession>
<evidence type="ECO:0000256" key="1">
    <source>
        <dbReference type="SAM" id="SignalP"/>
    </source>
</evidence>
<sequence>MRHIVLFLMVFLLLGGCSANDDWVHTFTGESDNWIVVMEIRPIESEHTTVAYPFYLMKKMENQVTKVYAEADLVNGSRASNLNQFDLEEINKNEQLLLFQEYPNSPSPDFPGKDTPKEQLEYYFSDLKMNLKWTDERGQHQEQIMLKLKTAP</sequence>
<dbReference type="AlphaFoldDB" id="A0A220ML44"/>
<dbReference type="Proteomes" id="UP000197781">
    <property type="component" value="Chromosome"/>
</dbReference>
<gene>
    <name evidence="2" type="ORF">BP422_21030</name>
</gene>
<feature type="chain" id="PRO_5012600829" description="Lipoprotein" evidence="1">
    <location>
        <begin position="20"/>
        <end position="152"/>
    </location>
</feature>
<name>A0A220ML44_9BACL</name>
<organism evidence="2 3">
    <name type="scientific">Brevibacillus formosus</name>
    <dbReference type="NCBI Taxonomy" id="54913"/>
    <lineage>
        <taxon>Bacteria</taxon>
        <taxon>Bacillati</taxon>
        <taxon>Bacillota</taxon>
        <taxon>Bacilli</taxon>
        <taxon>Bacillales</taxon>
        <taxon>Paenibacillaceae</taxon>
        <taxon>Brevibacillus</taxon>
    </lineage>
</organism>
<evidence type="ECO:0000313" key="3">
    <source>
        <dbReference type="Proteomes" id="UP000197781"/>
    </source>
</evidence>
<dbReference type="KEGG" id="bfm:BP422_21030"/>
<evidence type="ECO:0000313" key="2">
    <source>
        <dbReference type="EMBL" id="ASJ55817.1"/>
    </source>
</evidence>
<dbReference type="PROSITE" id="PS51257">
    <property type="entry name" value="PROKAR_LIPOPROTEIN"/>
    <property type="match status" value="1"/>
</dbReference>
<dbReference type="EMBL" id="CP018145">
    <property type="protein sequence ID" value="ASJ55817.1"/>
    <property type="molecule type" value="Genomic_DNA"/>
</dbReference>
<reference evidence="2 3" key="1">
    <citation type="submission" date="2016-11" db="EMBL/GenBank/DDBJ databases">
        <authorList>
            <person name="Jaros S."/>
            <person name="Januszkiewicz K."/>
            <person name="Wedrychowicz H."/>
        </authorList>
    </citation>
    <scope>NUCLEOTIDE SEQUENCE [LARGE SCALE GENOMIC DNA]</scope>
    <source>
        <strain evidence="2 3">NF2</strain>
    </source>
</reference>
<feature type="signal peptide" evidence="1">
    <location>
        <begin position="1"/>
        <end position="19"/>
    </location>
</feature>
<keyword evidence="1" id="KW-0732">Signal</keyword>
<evidence type="ECO:0008006" key="4">
    <source>
        <dbReference type="Google" id="ProtNLM"/>
    </source>
</evidence>
<dbReference type="RefSeq" id="WP_088909442.1">
    <property type="nucleotide sequence ID" value="NZ_CP018145.1"/>
</dbReference>
<protein>
    <recommendedName>
        <fullName evidence="4">Lipoprotein</fullName>
    </recommendedName>
</protein>
<proteinExistence type="predicted"/>